<sequence length="532" mass="58814">MIAVLMSVNHLAVLMVCATLATLFWVYPIRLGRAPVPMIGILLALLVWVADQLQLTSSPQYTIYSSILGGFVCGIIIMSLQWRATRGHPLERAALKWCFLSIFIGSLLLIALIMLPAALGGTRAVPLVISLASVLVLYLGLAAGLHRYRLFHVERWWFRTWHWFFGGALVLVLDALLVFVIGLAGGMALLLSLAIAGWVYFPLRQWLMGLLGRSDQRLLDSTLRQLVNNLFAADSEAGIRNAWPGLLQRMFNPLQCRAAEIPVVSDVQVSADGARLYLRALTAADPDLMLEHPDQGGRLFTPEDLRVATLLRDLTDKAVAAVRARELGADVERQRISRDLHDDVGGRILSLLRNAPDEQQEKLARNALQSLREALQALDQSASCRLADSLEDWQKECRERCEEMQVPLLWRQSVDAGGAKLSVRYDINVRRILSEALTNAFRHATPGQVEVAVRGDECRLDIHVINDGVSAGRAETDVLAGRGLNHMRTRAEELGGTFSFRLEADQARLHASVPLDPPYGVACCSDTATTLR</sequence>
<feature type="transmembrane region" description="Helical" evidence="4">
    <location>
        <begin position="179"/>
        <end position="201"/>
    </location>
</feature>
<evidence type="ECO:0008006" key="7">
    <source>
        <dbReference type="Google" id="ProtNLM"/>
    </source>
</evidence>
<dbReference type="AlphaFoldDB" id="A0A3E0WYA0"/>
<feature type="transmembrane region" description="Helical" evidence="4">
    <location>
        <begin position="62"/>
        <end position="82"/>
    </location>
</feature>
<dbReference type="InterPro" id="IPR050482">
    <property type="entry name" value="Sensor_HK_TwoCompSys"/>
</dbReference>
<evidence type="ECO:0000256" key="1">
    <source>
        <dbReference type="ARBA" id="ARBA00022679"/>
    </source>
</evidence>
<dbReference type="GO" id="GO:0000160">
    <property type="term" value="P:phosphorelay signal transduction system"/>
    <property type="evidence" value="ECO:0007669"/>
    <property type="project" value="UniProtKB-KW"/>
</dbReference>
<dbReference type="SUPFAM" id="SSF55874">
    <property type="entry name" value="ATPase domain of HSP90 chaperone/DNA topoisomerase II/histidine kinase"/>
    <property type="match status" value="1"/>
</dbReference>
<gene>
    <name evidence="5" type="ORF">CAL65_08680</name>
</gene>
<dbReference type="EMBL" id="NFZW01000007">
    <property type="protein sequence ID" value="RFA37369.1"/>
    <property type="molecule type" value="Genomic_DNA"/>
</dbReference>
<dbReference type="CDD" id="cd16917">
    <property type="entry name" value="HATPase_UhpB-NarQ-NarX-like"/>
    <property type="match status" value="1"/>
</dbReference>
<dbReference type="GO" id="GO:0016301">
    <property type="term" value="F:kinase activity"/>
    <property type="evidence" value="ECO:0007669"/>
    <property type="project" value="UniProtKB-KW"/>
</dbReference>
<feature type="transmembrane region" description="Helical" evidence="4">
    <location>
        <begin position="34"/>
        <end position="50"/>
    </location>
</feature>
<feature type="transmembrane region" description="Helical" evidence="4">
    <location>
        <begin position="124"/>
        <end position="144"/>
    </location>
</feature>
<evidence type="ECO:0000256" key="4">
    <source>
        <dbReference type="SAM" id="Phobius"/>
    </source>
</evidence>
<keyword evidence="3" id="KW-0902">Two-component regulatory system</keyword>
<keyword evidence="2" id="KW-0418">Kinase</keyword>
<evidence type="ECO:0000256" key="2">
    <source>
        <dbReference type="ARBA" id="ARBA00022777"/>
    </source>
</evidence>
<evidence type="ECO:0000256" key="3">
    <source>
        <dbReference type="ARBA" id="ARBA00023012"/>
    </source>
</evidence>
<feature type="transmembrane region" description="Helical" evidence="4">
    <location>
        <begin position="156"/>
        <end position="173"/>
    </location>
</feature>
<name>A0A3E0WYA0_9GAMM</name>
<feature type="transmembrane region" description="Helical" evidence="4">
    <location>
        <begin position="94"/>
        <end position="118"/>
    </location>
</feature>
<keyword evidence="4" id="KW-0812">Transmembrane</keyword>
<reference evidence="6" key="1">
    <citation type="submission" date="2017-05" db="EMBL/GenBank/DDBJ databases">
        <authorList>
            <person name="Sharma S."/>
            <person name="Sidhu C."/>
            <person name="Pinnaka A.K."/>
        </authorList>
    </citation>
    <scope>NUCLEOTIDE SEQUENCE [LARGE SCALE GENOMIC DNA]</scope>
    <source>
        <strain evidence="6">AK93</strain>
    </source>
</reference>
<proteinExistence type="predicted"/>
<feature type="transmembrane region" description="Helical" evidence="4">
    <location>
        <begin position="6"/>
        <end position="27"/>
    </location>
</feature>
<keyword evidence="1" id="KW-0808">Transferase</keyword>
<evidence type="ECO:0000313" key="5">
    <source>
        <dbReference type="EMBL" id="RFA37369.1"/>
    </source>
</evidence>
<dbReference type="Gene3D" id="3.30.565.10">
    <property type="entry name" value="Histidine kinase-like ATPase, C-terminal domain"/>
    <property type="match status" value="1"/>
</dbReference>
<organism evidence="5 6">
    <name type="scientific">Alkalilimnicola ehrlichii</name>
    <dbReference type="NCBI Taxonomy" id="351052"/>
    <lineage>
        <taxon>Bacteria</taxon>
        <taxon>Pseudomonadati</taxon>
        <taxon>Pseudomonadota</taxon>
        <taxon>Gammaproteobacteria</taxon>
        <taxon>Chromatiales</taxon>
        <taxon>Ectothiorhodospiraceae</taxon>
        <taxon>Alkalilimnicola</taxon>
    </lineage>
</organism>
<keyword evidence="4" id="KW-1133">Transmembrane helix</keyword>
<accession>A0A3E0WYA0</accession>
<comment type="caution">
    <text evidence="5">The sequence shown here is derived from an EMBL/GenBank/DDBJ whole genome shotgun (WGS) entry which is preliminary data.</text>
</comment>
<protein>
    <recommendedName>
        <fullName evidence="7">Histidine kinase/HSP90-like ATPase domain-containing protein</fullName>
    </recommendedName>
</protein>
<dbReference type="Proteomes" id="UP000256763">
    <property type="component" value="Unassembled WGS sequence"/>
</dbReference>
<dbReference type="InterPro" id="IPR036890">
    <property type="entry name" value="HATPase_C_sf"/>
</dbReference>
<evidence type="ECO:0000313" key="6">
    <source>
        <dbReference type="Proteomes" id="UP000256763"/>
    </source>
</evidence>
<keyword evidence="4" id="KW-0472">Membrane</keyword>
<dbReference type="PANTHER" id="PTHR24421">
    <property type="entry name" value="NITRATE/NITRITE SENSOR PROTEIN NARX-RELATED"/>
    <property type="match status" value="1"/>
</dbReference>
<keyword evidence="6" id="KW-1185">Reference proteome</keyword>